<dbReference type="AlphaFoldDB" id="A0A4Y2I8Y8"/>
<evidence type="ECO:0000313" key="2">
    <source>
        <dbReference type="Proteomes" id="UP000499080"/>
    </source>
</evidence>
<evidence type="ECO:0000313" key="1">
    <source>
        <dbReference type="EMBL" id="GBM73872.1"/>
    </source>
</evidence>
<dbReference type="Proteomes" id="UP000499080">
    <property type="component" value="Unassembled WGS sequence"/>
</dbReference>
<protein>
    <submittedName>
        <fullName evidence="1">Uncharacterized protein</fullName>
    </submittedName>
</protein>
<proteinExistence type="predicted"/>
<accession>A0A4Y2I8Y8</accession>
<name>A0A4Y2I8Y8_ARAVE</name>
<comment type="caution">
    <text evidence="1">The sequence shown here is derived from an EMBL/GenBank/DDBJ whole genome shotgun (WGS) entry which is preliminary data.</text>
</comment>
<gene>
    <name evidence="1" type="ORF">AVEN_94301_1</name>
</gene>
<sequence>MRKERTHSEPLILACHSPMEGEVFGSALEYVLVCKFDCTVRGRSTGNDKLHSYTSQLELRINLFSYFTIFAKKPTGFGSRTTGMEPKILSTPANQLLASVKP</sequence>
<keyword evidence="2" id="KW-1185">Reference proteome</keyword>
<reference evidence="1 2" key="1">
    <citation type="journal article" date="2019" name="Sci. Rep.">
        <title>Orb-weaving spider Araneus ventricosus genome elucidates the spidroin gene catalogue.</title>
        <authorList>
            <person name="Kono N."/>
            <person name="Nakamura H."/>
            <person name="Ohtoshi R."/>
            <person name="Moran D.A.P."/>
            <person name="Shinohara A."/>
            <person name="Yoshida Y."/>
            <person name="Fujiwara M."/>
            <person name="Mori M."/>
            <person name="Tomita M."/>
            <person name="Arakawa K."/>
        </authorList>
    </citation>
    <scope>NUCLEOTIDE SEQUENCE [LARGE SCALE GENOMIC DNA]</scope>
</reference>
<organism evidence="1 2">
    <name type="scientific">Araneus ventricosus</name>
    <name type="common">Orbweaver spider</name>
    <name type="synonym">Epeira ventricosa</name>
    <dbReference type="NCBI Taxonomy" id="182803"/>
    <lineage>
        <taxon>Eukaryota</taxon>
        <taxon>Metazoa</taxon>
        <taxon>Ecdysozoa</taxon>
        <taxon>Arthropoda</taxon>
        <taxon>Chelicerata</taxon>
        <taxon>Arachnida</taxon>
        <taxon>Araneae</taxon>
        <taxon>Araneomorphae</taxon>
        <taxon>Entelegynae</taxon>
        <taxon>Araneoidea</taxon>
        <taxon>Araneidae</taxon>
        <taxon>Araneus</taxon>
    </lineage>
</organism>
<dbReference type="EMBL" id="BGPR01002462">
    <property type="protein sequence ID" value="GBM73872.1"/>
    <property type="molecule type" value="Genomic_DNA"/>
</dbReference>